<dbReference type="EMBL" id="AP014946">
    <property type="protein sequence ID" value="BAT57777.1"/>
    <property type="molecule type" value="Genomic_DNA"/>
</dbReference>
<keyword evidence="9" id="KW-1185">Reference proteome</keyword>
<sequence>MARLTAIVLGSAAGGGFPQWNCRCAVCQLAWQGDARVKARTQAGLAISGDGENFVLLNAAPELKSQILATPELQARGNPRGSPIAAAILTGGEIDQITGLLNLRERQPFSLYGTYETLRLLRDNPAFDVLASGVVERKRIALDKRFALPGGLSAELFAVSGKIPLYLESEGANLKAAPGGNVGVEIARNGARLVFVPGAAAIDEALMDRLKRADLVLFDATLYTDDEMITSGTGVKTGRRMGHMPISGPNGSLAALKGLPGRRIYIHINNTNPILIEDSAERRAVEAAGWEVAHDGLKITL</sequence>
<dbReference type="InterPro" id="IPR011842">
    <property type="entry name" value="PQQ_synth_PqqB"/>
</dbReference>
<keyword evidence="4 6" id="KW-0813">Transport</keyword>
<dbReference type="RefSeq" id="WP_096350789.1">
    <property type="nucleotide sequence ID" value="NZ_AP014946.1"/>
</dbReference>
<evidence type="ECO:0000256" key="1">
    <source>
        <dbReference type="ARBA" id="ARBA00004886"/>
    </source>
</evidence>
<accession>A0A0S3PP80</accession>
<comment type="function">
    <text evidence="6">May be involved in the transport of PQQ or its precursor to the periplasm.</text>
</comment>
<dbReference type="Proteomes" id="UP000236884">
    <property type="component" value="Chromosome"/>
</dbReference>
<evidence type="ECO:0000313" key="9">
    <source>
        <dbReference type="Proteomes" id="UP000236884"/>
    </source>
</evidence>
<evidence type="ECO:0000313" key="8">
    <source>
        <dbReference type="EMBL" id="BAT57777.1"/>
    </source>
</evidence>
<dbReference type="OrthoDB" id="9778305at2"/>
<dbReference type="SUPFAM" id="SSF56281">
    <property type="entry name" value="Metallo-hydrolase/oxidoreductase"/>
    <property type="match status" value="1"/>
</dbReference>
<dbReference type="GO" id="GO:0018189">
    <property type="term" value="P:pyrroloquinoline quinone biosynthetic process"/>
    <property type="evidence" value="ECO:0007669"/>
    <property type="project" value="UniProtKB-UniRule"/>
</dbReference>
<gene>
    <name evidence="6 8" type="primary">pqqB</name>
    <name evidence="8" type="ORF">GJW-30_1_00287</name>
</gene>
<dbReference type="PANTHER" id="PTHR42663:SF7">
    <property type="entry name" value="COENZYME PQQ SYNTHESIS PROTEIN B"/>
    <property type="match status" value="1"/>
</dbReference>
<keyword evidence="5 6" id="KW-0884">PQQ biosynthesis</keyword>
<comment type="similarity">
    <text evidence="2 6">Belongs to the PqqB family.</text>
</comment>
<evidence type="ECO:0000259" key="7">
    <source>
        <dbReference type="Pfam" id="PF12706"/>
    </source>
</evidence>
<organism evidence="8 9">
    <name type="scientific">Variibacter gotjawalensis</name>
    <dbReference type="NCBI Taxonomy" id="1333996"/>
    <lineage>
        <taxon>Bacteria</taxon>
        <taxon>Pseudomonadati</taxon>
        <taxon>Pseudomonadota</taxon>
        <taxon>Alphaproteobacteria</taxon>
        <taxon>Hyphomicrobiales</taxon>
        <taxon>Nitrobacteraceae</taxon>
        <taxon>Variibacter</taxon>
    </lineage>
</organism>
<evidence type="ECO:0000256" key="5">
    <source>
        <dbReference type="ARBA" id="ARBA00022905"/>
    </source>
</evidence>
<dbReference type="InterPro" id="IPR001279">
    <property type="entry name" value="Metallo-B-lactamas"/>
</dbReference>
<dbReference type="KEGG" id="vgo:GJW-30_1_00287"/>
<evidence type="ECO:0000256" key="6">
    <source>
        <dbReference type="HAMAP-Rule" id="MF_00653"/>
    </source>
</evidence>
<comment type="pathway">
    <text evidence="1 6">Cofactor biosynthesis; pyrroloquinoline quinone biosynthesis.</text>
</comment>
<evidence type="ECO:0000256" key="3">
    <source>
        <dbReference type="ARBA" id="ARBA00015084"/>
    </source>
</evidence>
<dbReference type="Pfam" id="PF12706">
    <property type="entry name" value="Lactamase_B_2"/>
    <property type="match status" value="1"/>
</dbReference>
<feature type="domain" description="Metallo-beta-lactamase" evidence="7">
    <location>
        <begin position="55"/>
        <end position="268"/>
    </location>
</feature>
<evidence type="ECO:0000256" key="4">
    <source>
        <dbReference type="ARBA" id="ARBA00022448"/>
    </source>
</evidence>
<dbReference type="HAMAP" id="MF_00653">
    <property type="entry name" value="PQQ_syn_PqqB"/>
    <property type="match status" value="1"/>
</dbReference>
<dbReference type="Gene3D" id="3.60.15.10">
    <property type="entry name" value="Ribonuclease Z/Hydroxyacylglutathione hydrolase-like"/>
    <property type="match status" value="1"/>
</dbReference>
<proteinExistence type="inferred from homology"/>
<dbReference type="UniPathway" id="UPA00539"/>
<protein>
    <recommendedName>
        <fullName evidence="3 6">Coenzyme PQQ synthesis protein B</fullName>
    </recommendedName>
    <alternativeName>
        <fullName evidence="6">Pyrroloquinoline quinone biosynthesis protein B</fullName>
    </alternativeName>
</protein>
<name>A0A0S3PP80_9BRAD</name>
<evidence type="ECO:0000256" key="2">
    <source>
        <dbReference type="ARBA" id="ARBA00008481"/>
    </source>
</evidence>
<dbReference type="InterPro" id="IPR036866">
    <property type="entry name" value="RibonucZ/Hydroxyglut_hydro"/>
</dbReference>
<dbReference type="NCBIfam" id="TIGR02108">
    <property type="entry name" value="PQQ_syn_pqqB"/>
    <property type="match status" value="1"/>
</dbReference>
<reference evidence="8 9" key="1">
    <citation type="submission" date="2015-08" db="EMBL/GenBank/DDBJ databases">
        <title>Investigation of the bacterial diversity of lava forest soil.</title>
        <authorList>
            <person name="Lee J.S."/>
        </authorList>
    </citation>
    <scope>NUCLEOTIDE SEQUENCE [LARGE SCALE GENOMIC DNA]</scope>
    <source>
        <strain evidence="8 9">GJW-30</strain>
    </source>
</reference>
<dbReference type="AlphaFoldDB" id="A0A0S3PP80"/>
<dbReference type="PANTHER" id="PTHR42663">
    <property type="entry name" value="HYDROLASE C777.06C-RELATED-RELATED"/>
    <property type="match status" value="1"/>
</dbReference>